<evidence type="ECO:0000256" key="3">
    <source>
        <dbReference type="ARBA" id="ARBA00023172"/>
    </source>
</evidence>
<dbReference type="InterPro" id="IPR044068">
    <property type="entry name" value="CB"/>
</dbReference>
<keyword evidence="8" id="KW-1185">Reference proteome</keyword>
<dbReference type="InterPro" id="IPR013762">
    <property type="entry name" value="Integrase-like_cat_sf"/>
</dbReference>
<comment type="caution">
    <text evidence="7">The sequence shown here is derived from an EMBL/GenBank/DDBJ whole genome shotgun (WGS) entry which is preliminary data.</text>
</comment>
<dbReference type="Gene3D" id="1.10.443.10">
    <property type="entry name" value="Intergrase catalytic core"/>
    <property type="match status" value="1"/>
</dbReference>
<dbReference type="PANTHER" id="PTHR30349">
    <property type="entry name" value="PHAGE INTEGRASE-RELATED"/>
    <property type="match status" value="1"/>
</dbReference>
<dbReference type="Gene3D" id="1.10.150.130">
    <property type="match status" value="1"/>
</dbReference>
<keyword evidence="2 4" id="KW-0238">DNA-binding</keyword>
<keyword evidence="3" id="KW-0233">DNA recombination</keyword>
<dbReference type="RefSeq" id="WP_114381266.1">
    <property type="nucleotide sequence ID" value="NZ_QPJD01000010.1"/>
</dbReference>
<feature type="domain" description="Tyr recombinase" evidence="5">
    <location>
        <begin position="150"/>
        <end position="336"/>
    </location>
</feature>
<feature type="domain" description="Core-binding (CB)" evidence="6">
    <location>
        <begin position="40"/>
        <end position="130"/>
    </location>
</feature>
<dbReference type="AlphaFoldDB" id="A0A368VTQ4"/>
<evidence type="ECO:0000313" key="7">
    <source>
        <dbReference type="EMBL" id="RCW45414.1"/>
    </source>
</evidence>
<dbReference type="Pfam" id="PF00589">
    <property type="entry name" value="Phage_integrase"/>
    <property type="match status" value="1"/>
</dbReference>
<dbReference type="InterPro" id="IPR011010">
    <property type="entry name" value="DNA_brk_join_enz"/>
</dbReference>
<dbReference type="InterPro" id="IPR050090">
    <property type="entry name" value="Tyrosine_recombinase_XerCD"/>
</dbReference>
<dbReference type="PROSITE" id="PS51898">
    <property type="entry name" value="TYR_RECOMBINASE"/>
    <property type="match status" value="1"/>
</dbReference>
<dbReference type="GO" id="GO:0003677">
    <property type="term" value="F:DNA binding"/>
    <property type="evidence" value="ECO:0007669"/>
    <property type="project" value="UniProtKB-UniRule"/>
</dbReference>
<dbReference type="GO" id="GO:0015074">
    <property type="term" value="P:DNA integration"/>
    <property type="evidence" value="ECO:0007669"/>
    <property type="project" value="InterPro"/>
</dbReference>
<dbReference type="InterPro" id="IPR002104">
    <property type="entry name" value="Integrase_catalytic"/>
</dbReference>
<dbReference type="GO" id="GO:0006310">
    <property type="term" value="P:DNA recombination"/>
    <property type="evidence" value="ECO:0007669"/>
    <property type="project" value="UniProtKB-KW"/>
</dbReference>
<dbReference type="CDD" id="cd00397">
    <property type="entry name" value="DNA_BRE_C"/>
    <property type="match status" value="1"/>
</dbReference>
<dbReference type="PROSITE" id="PS51900">
    <property type="entry name" value="CB"/>
    <property type="match status" value="1"/>
</dbReference>
<evidence type="ECO:0000256" key="1">
    <source>
        <dbReference type="ARBA" id="ARBA00008857"/>
    </source>
</evidence>
<proteinExistence type="inferred from homology"/>
<evidence type="ECO:0000313" key="8">
    <source>
        <dbReference type="Proteomes" id="UP000252415"/>
    </source>
</evidence>
<evidence type="ECO:0000259" key="6">
    <source>
        <dbReference type="PROSITE" id="PS51900"/>
    </source>
</evidence>
<gene>
    <name evidence="7" type="ORF">DFP97_1102</name>
</gene>
<name>A0A368VTQ4_9BACL</name>
<evidence type="ECO:0000256" key="4">
    <source>
        <dbReference type="PROSITE-ProRule" id="PRU01248"/>
    </source>
</evidence>
<accession>A0A368VTQ4</accession>
<dbReference type="InterPro" id="IPR010998">
    <property type="entry name" value="Integrase_recombinase_N"/>
</dbReference>
<organism evidence="7 8">
    <name type="scientific">Paenibacillus prosopidis</name>
    <dbReference type="NCBI Taxonomy" id="630520"/>
    <lineage>
        <taxon>Bacteria</taxon>
        <taxon>Bacillati</taxon>
        <taxon>Bacillota</taxon>
        <taxon>Bacilli</taxon>
        <taxon>Bacillales</taxon>
        <taxon>Paenibacillaceae</taxon>
        <taxon>Paenibacillus</taxon>
    </lineage>
</organism>
<evidence type="ECO:0000256" key="2">
    <source>
        <dbReference type="ARBA" id="ARBA00023125"/>
    </source>
</evidence>
<reference evidence="7 8" key="1">
    <citation type="submission" date="2018-07" db="EMBL/GenBank/DDBJ databases">
        <title>Genomic Encyclopedia of Type Strains, Phase III (KMG-III): the genomes of soil and plant-associated and newly described type strains.</title>
        <authorList>
            <person name="Whitman W."/>
        </authorList>
    </citation>
    <scope>NUCLEOTIDE SEQUENCE [LARGE SCALE GENOMIC DNA]</scope>
    <source>
        <strain evidence="7 8">CECT 7506</strain>
    </source>
</reference>
<protein>
    <submittedName>
        <fullName evidence="7">Site-specific recombinase XerD</fullName>
    </submittedName>
</protein>
<dbReference type="EMBL" id="QPJD01000010">
    <property type="protein sequence ID" value="RCW45414.1"/>
    <property type="molecule type" value="Genomic_DNA"/>
</dbReference>
<dbReference type="Proteomes" id="UP000252415">
    <property type="component" value="Unassembled WGS sequence"/>
</dbReference>
<dbReference type="OrthoDB" id="9766545at2"/>
<dbReference type="SUPFAM" id="SSF56349">
    <property type="entry name" value="DNA breaking-rejoining enzymes"/>
    <property type="match status" value="1"/>
</dbReference>
<sequence>MAIPINSNYNIEEICSTFGIEREDFLRLISGKQEEPSNLKTIIEVIDEFMGTVKKSNKSATTISYYASFLSQFKSFLNEVDPSIDLLGLTEVLFNEFILEKCISRDGGSLSRGSINTYQSIIRELLFFSLIMKYINIDLRPRFEKLTTDILPRYIPDDVASNIIIKSHHTSRPHLNNTIIIFLLGTGCRLSEVTKLRINQFDVLNNLIFIKKSKGYKDRYIPMYPEVKNIVLSYLQRTGIKEWNRNNEKSLFTKGFGEDRPPLSNKYIQRTVKSILKEIQMDQRFSVHSFRHTFAVNCLKIGMRIDILAQVMGHKSIETTRVYTKLLPHDLKNDVMEKFPFPFEKLMQKLIPNGGATNGETN</sequence>
<dbReference type="PANTHER" id="PTHR30349:SF41">
    <property type="entry name" value="INTEGRASE_RECOMBINASE PROTEIN MJ0367-RELATED"/>
    <property type="match status" value="1"/>
</dbReference>
<evidence type="ECO:0000259" key="5">
    <source>
        <dbReference type="PROSITE" id="PS51898"/>
    </source>
</evidence>
<comment type="similarity">
    <text evidence="1">Belongs to the 'phage' integrase family.</text>
</comment>